<comment type="similarity">
    <text evidence="10">Belongs to the protein kinase superfamily. Ser/Thr protein kinase family. GCN2 subfamily.</text>
</comment>
<feature type="coiled-coil region" evidence="16">
    <location>
        <begin position="527"/>
        <end position="554"/>
    </location>
</feature>
<dbReference type="AlphaFoldDB" id="A0A7M5XH76"/>
<comment type="subcellular location">
    <subcellularLocation>
        <location evidence="1 11">Nucleus</location>
    </subcellularLocation>
</comment>
<evidence type="ECO:0000256" key="8">
    <source>
        <dbReference type="ARBA" id="ARBA00023137"/>
    </source>
</evidence>
<protein>
    <recommendedName>
        <fullName evidence="11">Wee1-like protein kinase</fullName>
        <ecNumber evidence="11">2.7.10.2</ecNumber>
    </recommendedName>
</protein>
<dbReference type="GO" id="GO:0005634">
    <property type="term" value="C:nucleus"/>
    <property type="evidence" value="ECO:0007669"/>
    <property type="project" value="UniProtKB-SubCell"/>
</dbReference>
<dbReference type="GO" id="GO:0004715">
    <property type="term" value="F:non-membrane spanning protein tyrosine kinase activity"/>
    <property type="evidence" value="ECO:0007669"/>
    <property type="project" value="UniProtKB-UniRule"/>
</dbReference>
<keyword evidence="20" id="KW-1185">Reference proteome</keyword>
<dbReference type="EnsemblMetazoa" id="CLYHEMT021865.1">
    <property type="protein sequence ID" value="CLYHEMP021865.1"/>
    <property type="gene ID" value="CLYHEMG021865"/>
</dbReference>
<evidence type="ECO:0000259" key="18">
    <source>
        <dbReference type="PROSITE" id="PS50011"/>
    </source>
</evidence>
<dbReference type="OrthoDB" id="5337378at2759"/>
<keyword evidence="2 11" id="KW-0808">Transferase</keyword>
<dbReference type="PROSITE" id="PS00107">
    <property type="entry name" value="PROTEIN_KINASE_ATP"/>
    <property type="match status" value="1"/>
</dbReference>
<dbReference type="PANTHER" id="PTHR11042:SF185">
    <property type="entry name" value="WEE1-LIKE PROTEIN KINASE"/>
    <property type="match status" value="1"/>
</dbReference>
<feature type="binding site" evidence="14">
    <location>
        <position position="368"/>
    </location>
    <ligand>
        <name>Mg(2+)</name>
        <dbReference type="ChEBI" id="CHEBI:18420"/>
        <label>1</label>
    </ligand>
</feature>
<evidence type="ECO:0000256" key="6">
    <source>
        <dbReference type="ARBA" id="ARBA00022840"/>
    </source>
</evidence>
<evidence type="ECO:0000256" key="2">
    <source>
        <dbReference type="ARBA" id="ARBA00022679"/>
    </source>
</evidence>
<evidence type="ECO:0000256" key="7">
    <source>
        <dbReference type="ARBA" id="ARBA00022842"/>
    </source>
</evidence>
<feature type="binding site" evidence="13">
    <location>
        <begin position="242"/>
        <end position="250"/>
    </location>
    <ligand>
        <name>ATP</name>
        <dbReference type="ChEBI" id="CHEBI:30616"/>
    </ligand>
</feature>
<keyword evidence="4 11" id="KW-0547">Nucleotide-binding</keyword>
<feature type="domain" description="Protein kinase" evidence="18">
    <location>
        <begin position="236"/>
        <end position="522"/>
    </location>
</feature>
<accession>A0A7M5XH76</accession>
<keyword evidence="5 11" id="KW-0418">Kinase</keyword>
<feature type="active site" description="Proton acceptor" evidence="12">
    <location>
        <position position="363"/>
    </location>
</feature>
<dbReference type="InterPro" id="IPR000719">
    <property type="entry name" value="Prot_kinase_dom"/>
</dbReference>
<evidence type="ECO:0000313" key="19">
    <source>
        <dbReference type="EnsemblMetazoa" id="CLYHEMP021865.1"/>
    </source>
</evidence>
<dbReference type="SUPFAM" id="SSF56112">
    <property type="entry name" value="Protein kinase-like (PK-like)"/>
    <property type="match status" value="1"/>
</dbReference>
<dbReference type="InterPro" id="IPR017164">
    <property type="entry name" value="Wee1-like_protein_kinase"/>
</dbReference>
<dbReference type="InterPro" id="IPR008271">
    <property type="entry name" value="Ser/Thr_kinase_AS"/>
</dbReference>
<dbReference type="GO" id="GO:0000287">
    <property type="term" value="F:magnesium ion binding"/>
    <property type="evidence" value="ECO:0007669"/>
    <property type="project" value="InterPro"/>
</dbReference>
<comment type="cofactor">
    <cofactor evidence="14">
        <name>Mg(2+)</name>
        <dbReference type="ChEBI" id="CHEBI:18420"/>
    </cofactor>
    <text evidence="14">Binds 2 magnesium ions per subunit.</text>
</comment>
<dbReference type="Pfam" id="PF00069">
    <property type="entry name" value="Pkinase"/>
    <property type="match status" value="1"/>
</dbReference>
<evidence type="ECO:0000256" key="14">
    <source>
        <dbReference type="PIRSR" id="PIRSR037281-3"/>
    </source>
</evidence>
<dbReference type="InterPro" id="IPR017441">
    <property type="entry name" value="Protein_kinase_ATP_BS"/>
</dbReference>
<dbReference type="Proteomes" id="UP000594262">
    <property type="component" value="Unplaced"/>
</dbReference>
<feature type="binding site" evidence="14">
    <location>
        <position position="417"/>
    </location>
    <ligand>
        <name>Mg(2+)</name>
        <dbReference type="ChEBI" id="CHEBI:18420"/>
        <label>1</label>
    </ligand>
</feature>
<comment type="catalytic activity">
    <reaction evidence="11">
        <text>L-tyrosyl-[protein] + ATP = O-phospho-L-tyrosyl-[protein] + ADP + H(+)</text>
        <dbReference type="Rhea" id="RHEA:10596"/>
        <dbReference type="Rhea" id="RHEA-COMP:10136"/>
        <dbReference type="Rhea" id="RHEA-COMP:20101"/>
        <dbReference type="ChEBI" id="CHEBI:15378"/>
        <dbReference type="ChEBI" id="CHEBI:30616"/>
        <dbReference type="ChEBI" id="CHEBI:46858"/>
        <dbReference type="ChEBI" id="CHEBI:61978"/>
        <dbReference type="ChEBI" id="CHEBI:456216"/>
        <dbReference type="EC" id="2.7.10.2"/>
    </reaction>
</comment>
<dbReference type="GO" id="GO:0005524">
    <property type="term" value="F:ATP binding"/>
    <property type="evidence" value="ECO:0007669"/>
    <property type="project" value="UniProtKB-UniRule"/>
</dbReference>
<dbReference type="GeneID" id="136809229"/>
<dbReference type="GO" id="GO:0005737">
    <property type="term" value="C:cytoplasm"/>
    <property type="evidence" value="ECO:0007669"/>
    <property type="project" value="TreeGrafter"/>
</dbReference>
<dbReference type="RefSeq" id="XP_066921843.1">
    <property type="nucleotide sequence ID" value="XM_067065742.1"/>
</dbReference>
<feature type="region of interest" description="Disordered" evidence="17">
    <location>
        <begin position="375"/>
        <end position="399"/>
    </location>
</feature>
<organism evidence="19 20">
    <name type="scientific">Clytia hemisphaerica</name>
    <dbReference type="NCBI Taxonomy" id="252671"/>
    <lineage>
        <taxon>Eukaryota</taxon>
        <taxon>Metazoa</taxon>
        <taxon>Cnidaria</taxon>
        <taxon>Hydrozoa</taxon>
        <taxon>Hydroidolina</taxon>
        <taxon>Leptothecata</taxon>
        <taxon>Obeliida</taxon>
        <taxon>Clytiidae</taxon>
        <taxon>Clytia</taxon>
    </lineage>
</organism>
<dbReference type="Gene3D" id="3.30.200.20">
    <property type="entry name" value="Phosphorylase Kinase, domain 1"/>
    <property type="match status" value="1"/>
</dbReference>
<evidence type="ECO:0000256" key="5">
    <source>
        <dbReference type="ARBA" id="ARBA00022777"/>
    </source>
</evidence>
<evidence type="ECO:0000313" key="20">
    <source>
        <dbReference type="Proteomes" id="UP000594262"/>
    </source>
</evidence>
<dbReference type="PROSITE" id="PS50011">
    <property type="entry name" value="PROTEIN_KINASE_DOM"/>
    <property type="match status" value="1"/>
</dbReference>
<dbReference type="SMART" id="SM00220">
    <property type="entry name" value="S_TKc"/>
    <property type="match status" value="1"/>
</dbReference>
<dbReference type="PROSITE" id="PS00108">
    <property type="entry name" value="PROTEIN_KINASE_ST"/>
    <property type="match status" value="1"/>
</dbReference>
<feature type="region of interest" description="Disordered" evidence="17">
    <location>
        <begin position="114"/>
        <end position="144"/>
    </location>
</feature>
<evidence type="ECO:0000256" key="9">
    <source>
        <dbReference type="ARBA" id="ARBA00023242"/>
    </source>
</evidence>
<dbReference type="Gene3D" id="1.10.510.10">
    <property type="entry name" value="Transferase(Phosphotransferase) domain 1"/>
    <property type="match status" value="1"/>
</dbReference>
<sequence>MDCLSRSLFDEFSEGESPKKAKFKRPCTPPVINTTNKLPLPFITEDDGYNNDMLMRDDFNSSGEMISPPCSPTKLMSPSPNRPSRLLQSPPSIHRGFLALKLFDTPHTPKTLLSKFKDAANDNTSPTSSNDNKKDIKKKRNSINKEKRLDFNSADFKHPASIIRGNIDKKVVYANINPFTPSPSVVKHKRTRQEFESESPLFDNEDEEEMEAEICGNPAKKLTLRETNISRFDAEFVDLGKIGTGEFGSVYKCLNRLDGCIYALKKSRKPLAGSIDEQMALREVWAHAVLGHHQHVVRYYSAWAENNHMLIQNEYCNGGNLSEVIIKNKFQKNQMKLEDLKQLLLQLSKGLKYIHHQQLAHMDIKPGNVFLCSQPKPRSEATSAEESSDDGYCGEENETNSGKKIDNYYPITYKIGDLGHVTSVVKPQVEEGDCRFLSNEVLHEDYTSLTKADIFALGLTTYLAAGGNDLPKNGPLWHHIRNTGLPHLPNHSKVFNDLLNAMISKEPSDRPSASEVLSNPFLGQMTKTQLRKELNEEKFKNEVLSRKLKAAEQAAEQQVEPGKNKRLVGHKVTRSMSMSVIM</sequence>
<evidence type="ECO:0000256" key="17">
    <source>
        <dbReference type="SAM" id="MobiDB-lite"/>
    </source>
</evidence>
<feature type="compositionally biased region" description="Acidic residues" evidence="17">
    <location>
        <begin position="386"/>
        <end position="398"/>
    </location>
</feature>
<dbReference type="EC" id="2.7.10.2" evidence="11"/>
<evidence type="ECO:0000256" key="13">
    <source>
        <dbReference type="PIRSR" id="PIRSR037281-2"/>
    </source>
</evidence>
<dbReference type="InterPro" id="IPR011009">
    <property type="entry name" value="Kinase-like_dom_sf"/>
</dbReference>
<evidence type="ECO:0000256" key="11">
    <source>
        <dbReference type="PIRNR" id="PIRNR037281"/>
    </source>
</evidence>
<feature type="binding site" evidence="13 15">
    <location>
        <position position="265"/>
    </location>
    <ligand>
        <name>ATP</name>
        <dbReference type="ChEBI" id="CHEBI:30616"/>
    </ligand>
</feature>
<evidence type="ECO:0000256" key="3">
    <source>
        <dbReference type="ARBA" id="ARBA00022723"/>
    </source>
</evidence>
<dbReference type="PIRSF" id="PIRSF037281">
    <property type="entry name" value="Wee1-like_protein_kinase"/>
    <property type="match status" value="1"/>
</dbReference>
<evidence type="ECO:0000256" key="16">
    <source>
        <dbReference type="SAM" id="Coils"/>
    </source>
</evidence>
<keyword evidence="6 11" id="KW-0067">ATP-binding</keyword>
<keyword evidence="8 11" id="KW-0829">Tyrosine-protein kinase</keyword>
<keyword evidence="16" id="KW-0175">Coiled coil</keyword>
<keyword evidence="7 14" id="KW-0460">Magnesium</keyword>
<name>A0A7M5XH76_9CNID</name>
<reference evidence="19" key="1">
    <citation type="submission" date="2021-01" db="UniProtKB">
        <authorList>
            <consortium name="EnsemblMetazoa"/>
        </authorList>
    </citation>
    <scope>IDENTIFICATION</scope>
</reference>
<evidence type="ECO:0000256" key="10">
    <source>
        <dbReference type="ARBA" id="ARBA00037982"/>
    </source>
</evidence>
<dbReference type="PANTHER" id="PTHR11042">
    <property type="entry name" value="EUKARYOTIC TRANSLATION INITIATION FACTOR 2-ALPHA KINASE EIF2-ALPHA KINASE -RELATED"/>
    <property type="match status" value="1"/>
</dbReference>
<proteinExistence type="inferred from homology"/>
<keyword evidence="9 11" id="KW-0539">Nucleus</keyword>
<feature type="compositionally biased region" description="Low complexity" evidence="17">
    <location>
        <begin position="121"/>
        <end position="130"/>
    </location>
</feature>
<evidence type="ECO:0000256" key="4">
    <source>
        <dbReference type="ARBA" id="ARBA00022741"/>
    </source>
</evidence>
<evidence type="ECO:0000256" key="1">
    <source>
        <dbReference type="ARBA" id="ARBA00004123"/>
    </source>
</evidence>
<dbReference type="GO" id="GO:0000278">
    <property type="term" value="P:mitotic cell cycle"/>
    <property type="evidence" value="ECO:0007669"/>
    <property type="project" value="InterPro"/>
</dbReference>
<dbReference type="FunFam" id="3.30.200.20:FF:000115">
    <property type="entry name" value="Wee1-like kinase 2"/>
    <property type="match status" value="1"/>
</dbReference>
<keyword evidence="3 11" id="KW-0479">Metal-binding</keyword>
<dbReference type="InterPro" id="IPR050339">
    <property type="entry name" value="CC_SR_Kinase"/>
</dbReference>
<comment type="similarity">
    <text evidence="11">Belongs to the protein kinase superfamily. Ser/Thr protein kinase family. WEE1 subfamily.</text>
</comment>
<evidence type="ECO:0000256" key="12">
    <source>
        <dbReference type="PIRSR" id="PIRSR037281-1"/>
    </source>
</evidence>
<feature type="region of interest" description="Disordered" evidence="17">
    <location>
        <begin position="185"/>
        <end position="207"/>
    </location>
</feature>
<evidence type="ECO:0000256" key="15">
    <source>
        <dbReference type="PROSITE-ProRule" id="PRU10141"/>
    </source>
</evidence>